<evidence type="ECO:0000313" key="3">
    <source>
        <dbReference type="Proteomes" id="UP000474159"/>
    </source>
</evidence>
<evidence type="ECO:0000313" key="2">
    <source>
        <dbReference type="EMBL" id="KAB1080463.1"/>
    </source>
</evidence>
<dbReference type="PANTHER" id="PTHR43194">
    <property type="entry name" value="HYDROLASE ALPHA/BETA FOLD FAMILY"/>
    <property type="match status" value="1"/>
</dbReference>
<sequence length="298" mass="31648">MNAYVSWFRPARARDVSVTFVHGGGGQGSEFLSTPDGRPGWVHAFLRAGFPVFVLDRPGHGRSHWREEVLGAALPPPSYEALHPRFVEPARHGGWPEAARHAQWPDHDPEAGDRFMASQGVMATTLAAAQRHVEAIGPDLFALTGRTVLVSHSAGGPCGWALAAIGGDAVAAILAVEPLGHPGLRHPLGTFADGLCAETPAGRHDPFGRPIAILTGEASWMRATNARAAAFLRERGCDVAHLLLEEHGLRGNGHMMMSEKNSDAVAALMISVLDRMLRPASAGSSGGNKRARSPDTET</sequence>
<reference evidence="2 3" key="1">
    <citation type="submission" date="2019-09" db="EMBL/GenBank/DDBJ databases">
        <title>YIM 48816 draft genome.</title>
        <authorList>
            <person name="Jiang L."/>
        </authorList>
    </citation>
    <scope>NUCLEOTIDE SEQUENCE [LARGE SCALE GENOMIC DNA]</scope>
    <source>
        <strain evidence="2 3">YIM 48816</strain>
    </source>
</reference>
<protein>
    <submittedName>
        <fullName evidence="2">Alpha/beta fold hydrolase</fullName>
    </submittedName>
</protein>
<accession>A0A6L3T5H2</accession>
<dbReference type="Proteomes" id="UP000474159">
    <property type="component" value="Unassembled WGS sequence"/>
</dbReference>
<evidence type="ECO:0000259" key="1">
    <source>
        <dbReference type="Pfam" id="PF00561"/>
    </source>
</evidence>
<dbReference type="InterPro" id="IPR000073">
    <property type="entry name" value="AB_hydrolase_1"/>
</dbReference>
<name>A0A6L3T5H2_9HYPH</name>
<dbReference type="Pfam" id="PF00561">
    <property type="entry name" value="Abhydrolase_1"/>
    <property type="match status" value="1"/>
</dbReference>
<keyword evidence="3" id="KW-1185">Reference proteome</keyword>
<dbReference type="Gene3D" id="3.40.50.1820">
    <property type="entry name" value="alpha/beta hydrolase"/>
    <property type="match status" value="1"/>
</dbReference>
<dbReference type="InterPro" id="IPR050228">
    <property type="entry name" value="Carboxylesterase_BioH"/>
</dbReference>
<dbReference type="OrthoDB" id="7820973at2"/>
<dbReference type="GO" id="GO:0016787">
    <property type="term" value="F:hydrolase activity"/>
    <property type="evidence" value="ECO:0007669"/>
    <property type="project" value="UniProtKB-KW"/>
</dbReference>
<proteinExistence type="predicted"/>
<keyword evidence="2" id="KW-0378">Hydrolase</keyword>
<dbReference type="InterPro" id="IPR029058">
    <property type="entry name" value="AB_hydrolase_fold"/>
</dbReference>
<feature type="domain" description="AB hydrolase-1" evidence="1">
    <location>
        <begin position="18"/>
        <end position="178"/>
    </location>
</feature>
<dbReference type="EMBL" id="VZZK01000005">
    <property type="protein sequence ID" value="KAB1080463.1"/>
    <property type="molecule type" value="Genomic_DNA"/>
</dbReference>
<gene>
    <name evidence="2" type="ORF">F6X53_06225</name>
</gene>
<organism evidence="2 3">
    <name type="scientific">Methylobacterium soli</name>
    <dbReference type="NCBI Taxonomy" id="553447"/>
    <lineage>
        <taxon>Bacteria</taxon>
        <taxon>Pseudomonadati</taxon>
        <taxon>Pseudomonadota</taxon>
        <taxon>Alphaproteobacteria</taxon>
        <taxon>Hyphomicrobiales</taxon>
        <taxon>Methylobacteriaceae</taxon>
        <taxon>Methylobacterium</taxon>
    </lineage>
</organism>
<dbReference type="AlphaFoldDB" id="A0A6L3T5H2"/>
<comment type="caution">
    <text evidence="2">The sequence shown here is derived from an EMBL/GenBank/DDBJ whole genome shotgun (WGS) entry which is preliminary data.</text>
</comment>
<dbReference type="PANTHER" id="PTHR43194:SF4">
    <property type="entry name" value="AB HYDROLASE-1 DOMAIN-CONTAINING PROTEIN"/>
    <property type="match status" value="1"/>
</dbReference>
<dbReference type="SUPFAM" id="SSF53474">
    <property type="entry name" value="alpha/beta-Hydrolases"/>
    <property type="match status" value="1"/>
</dbReference>